<name>A0A9D1PQN7_9FIRM</name>
<dbReference type="Gene3D" id="1.10.10.10">
    <property type="entry name" value="Winged helix-like DNA-binding domain superfamily/Winged helix DNA-binding domain"/>
    <property type="match status" value="1"/>
</dbReference>
<dbReference type="InterPro" id="IPR036390">
    <property type="entry name" value="WH_DNA-bd_sf"/>
</dbReference>
<evidence type="ECO:0000256" key="1">
    <source>
        <dbReference type="ARBA" id="ARBA00009437"/>
    </source>
</evidence>
<gene>
    <name evidence="6" type="ORF">H9900_00955</name>
</gene>
<evidence type="ECO:0000259" key="5">
    <source>
        <dbReference type="PROSITE" id="PS50931"/>
    </source>
</evidence>
<dbReference type="SUPFAM" id="SSF46785">
    <property type="entry name" value="Winged helix' DNA-binding domain"/>
    <property type="match status" value="1"/>
</dbReference>
<organism evidence="6 7">
    <name type="scientific">Candidatus Monoglobus merdigallinarum</name>
    <dbReference type="NCBI Taxonomy" id="2838698"/>
    <lineage>
        <taxon>Bacteria</taxon>
        <taxon>Bacillati</taxon>
        <taxon>Bacillota</taxon>
        <taxon>Clostridia</taxon>
        <taxon>Monoglobales</taxon>
        <taxon>Monoglobaceae</taxon>
        <taxon>Monoglobus</taxon>
    </lineage>
</organism>
<feature type="domain" description="HTH lysR-type" evidence="5">
    <location>
        <begin position="1"/>
        <end position="56"/>
    </location>
</feature>
<dbReference type="PANTHER" id="PTHR30346:SF0">
    <property type="entry name" value="HCA OPERON TRANSCRIPTIONAL ACTIVATOR HCAR"/>
    <property type="match status" value="1"/>
</dbReference>
<dbReference type="PANTHER" id="PTHR30346">
    <property type="entry name" value="TRANSCRIPTIONAL DUAL REGULATOR HCAR-RELATED"/>
    <property type="match status" value="1"/>
</dbReference>
<dbReference type="EMBL" id="DXIJ01000018">
    <property type="protein sequence ID" value="HIV85361.1"/>
    <property type="molecule type" value="Genomic_DNA"/>
</dbReference>
<dbReference type="Proteomes" id="UP000824162">
    <property type="component" value="Unassembled WGS sequence"/>
</dbReference>
<dbReference type="GO" id="GO:0003700">
    <property type="term" value="F:DNA-binding transcription factor activity"/>
    <property type="evidence" value="ECO:0007669"/>
    <property type="project" value="InterPro"/>
</dbReference>
<sequence>NKHLETFIVVADLGSFSKAADELYISSTAVIKQINLLEQELGLQLFERTHRGIRLTNAGRSIYGDAKYMIQYAKDSITRAHNAMQGEEKIVRIGSSLMTPAEFILELWPKIKQQCPDMKFRMVSFENTPENAREILKNLGTNIDIVAGWFDEGFLDHSGCAALKLEDEPVSCALSINHPLAFREKLKISDLHGENVMLIRRGWNRHTDAIRDELWANHSEIHIIDVSFFSLEVFNQCESSNDVLLGFGKWQNVHPLLRIVPVEWDHTVPFGILHSPKPAGYVSEFLEAVSKAYSL</sequence>
<keyword evidence="4" id="KW-0804">Transcription</keyword>
<protein>
    <submittedName>
        <fullName evidence="6">LysR family transcriptional regulator</fullName>
    </submittedName>
</protein>
<reference evidence="6" key="2">
    <citation type="submission" date="2021-04" db="EMBL/GenBank/DDBJ databases">
        <authorList>
            <person name="Gilroy R."/>
        </authorList>
    </citation>
    <scope>NUCLEOTIDE SEQUENCE</scope>
    <source>
        <strain evidence="6">5790</strain>
    </source>
</reference>
<dbReference type="AlphaFoldDB" id="A0A9D1PQN7"/>
<dbReference type="GO" id="GO:0003677">
    <property type="term" value="F:DNA binding"/>
    <property type="evidence" value="ECO:0007669"/>
    <property type="project" value="UniProtKB-KW"/>
</dbReference>
<dbReference type="InterPro" id="IPR036388">
    <property type="entry name" value="WH-like_DNA-bd_sf"/>
</dbReference>
<evidence type="ECO:0000256" key="3">
    <source>
        <dbReference type="ARBA" id="ARBA00023125"/>
    </source>
</evidence>
<comment type="similarity">
    <text evidence="1">Belongs to the LysR transcriptional regulatory family.</text>
</comment>
<dbReference type="GO" id="GO:0032993">
    <property type="term" value="C:protein-DNA complex"/>
    <property type="evidence" value="ECO:0007669"/>
    <property type="project" value="TreeGrafter"/>
</dbReference>
<keyword evidence="3" id="KW-0238">DNA-binding</keyword>
<dbReference type="Pfam" id="PF03466">
    <property type="entry name" value="LysR_substrate"/>
    <property type="match status" value="1"/>
</dbReference>
<accession>A0A9D1PQN7</accession>
<dbReference type="PRINTS" id="PR00039">
    <property type="entry name" value="HTHLYSR"/>
</dbReference>
<feature type="non-terminal residue" evidence="6">
    <location>
        <position position="1"/>
    </location>
</feature>
<dbReference type="Gene3D" id="3.40.190.10">
    <property type="entry name" value="Periplasmic binding protein-like II"/>
    <property type="match status" value="2"/>
</dbReference>
<dbReference type="InterPro" id="IPR000847">
    <property type="entry name" value="LysR_HTH_N"/>
</dbReference>
<evidence type="ECO:0000313" key="6">
    <source>
        <dbReference type="EMBL" id="HIV85361.1"/>
    </source>
</evidence>
<reference evidence="6" key="1">
    <citation type="journal article" date="2021" name="PeerJ">
        <title>Extensive microbial diversity within the chicken gut microbiome revealed by metagenomics and culture.</title>
        <authorList>
            <person name="Gilroy R."/>
            <person name="Ravi A."/>
            <person name="Getino M."/>
            <person name="Pursley I."/>
            <person name="Horton D.L."/>
            <person name="Alikhan N.F."/>
            <person name="Baker D."/>
            <person name="Gharbi K."/>
            <person name="Hall N."/>
            <person name="Watson M."/>
            <person name="Adriaenssens E.M."/>
            <person name="Foster-Nyarko E."/>
            <person name="Jarju S."/>
            <person name="Secka A."/>
            <person name="Antonio M."/>
            <person name="Oren A."/>
            <person name="Chaudhuri R.R."/>
            <person name="La Ragione R."/>
            <person name="Hildebrand F."/>
            <person name="Pallen M.J."/>
        </authorList>
    </citation>
    <scope>NUCLEOTIDE SEQUENCE</scope>
    <source>
        <strain evidence="6">5790</strain>
    </source>
</reference>
<keyword evidence="2" id="KW-0805">Transcription regulation</keyword>
<proteinExistence type="inferred from homology"/>
<dbReference type="FunFam" id="1.10.10.10:FF:000001">
    <property type="entry name" value="LysR family transcriptional regulator"/>
    <property type="match status" value="1"/>
</dbReference>
<evidence type="ECO:0000313" key="7">
    <source>
        <dbReference type="Proteomes" id="UP000824162"/>
    </source>
</evidence>
<evidence type="ECO:0000256" key="2">
    <source>
        <dbReference type="ARBA" id="ARBA00023015"/>
    </source>
</evidence>
<dbReference type="CDD" id="cd05466">
    <property type="entry name" value="PBP2_LTTR_substrate"/>
    <property type="match status" value="1"/>
</dbReference>
<comment type="caution">
    <text evidence="6">The sequence shown here is derived from an EMBL/GenBank/DDBJ whole genome shotgun (WGS) entry which is preliminary data.</text>
</comment>
<dbReference type="Pfam" id="PF00126">
    <property type="entry name" value="HTH_1"/>
    <property type="match status" value="1"/>
</dbReference>
<evidence type="ECO:0000256" key="4">
    <source>
        <dbReference type="ARBA" id="ARBA00023163"/>
    </source>
</evidence>
<dbReference type="PROSITE" id="PS50931">
    <property type="entry name" value="HTH_LYSR"/>
    <property type="match status" value="1"/>
</dbReference>
<dbReference type="SUPFAM" id="SSF53850">
    <property type="entry name" value="Periplasmic binding protein-like II"/>
    <property type="match status" value="1"/>
</dbReference>
<dbReference type="InterPro" id="IPR005119">
    <property type="entry name" value="LysR_subst-bd"/>
</dbReference>